<dbReference type="CDD" id="cd06530">
    <property type="entry name" value="S26_SPase_I"/>
    <property type="match status" value="1"/>
</dbReference>
<organism evidence="10 11">
    <name type="scientific">Pseudoalteromonas gelatinilytica</name>
    <dbReference type="NCBI Taxonomy" id="1703256"/>
    <lineage>
        <taxon>Bacteria</taxon>
        <taxon>Pseudomonadati</taxon>
        <taxon>Pseudomonadota</taxon>
        <taxon>Gammaproteobacteria</taxon>
        <taxon>Alteromonadales</taxon>
        <taxon>Pseudoalteromonadaceae</taxon>
        <taxon>Pseudoalteromonas</taxon>
    </lineage>
</organism>
<dbReference type="Gene3D" id="2.10.109.10">
    <property type="entry name" value="Umud Fragment, subunit A"/>
    <property type="match status" value="1"/>
</dbReference>
<dbReference type="PANTHER" id="PTHR43390:SF1">
    <property type="entry name" value="CHLOROPLAST PROCESSING PEPTIDASE"/>
    <property type="match status" value="1"/>
</dbReference>
<dbReference type="Pfam" id="PF10502">
    <property type="entry name" value="Peptidase_S26"/>
    <property type="match status" value="1"/>
</dbReference>
<evidence type="ECO:0000256" key="1">
    <source>
        <dbReference type="ARBA" id="ARBA00004651"/>
    </source>
</evidence>
<keyword evidence="6" id="KW-1133">Transmembrane helix</keyword>
<dbReference type="InterPro" id="IPR019533">
    <property type="entry name" value="Peptidase_S26"/>
</dbReference>
<evidence type="ECO:0000313" key="10">
    <source>
        <dbReference type="EMBL" id="GGE84614.1"/>
    </source>
</evidence>
<keyword evidence="8" id="KW-0378">Hydrolase</keyword>
<feature type="domain" description="Peptidase S26" evidence="9">
    <location>
        <begin position="1"/>
        <end position="181"/>
    </location>
</feature>
<comment type="caution">
    <text evidence="10">The sequence shown here is derived from an EMBL/GenBank/DDBJ whole genome shotgun (WGS) entry which is preliminary data.</text>
</comment>
<dbReference type="Gene3D" id="2.170.230.10">
    <property type="match status" value="1"/>
</dbReference>
<dbReference type="EMBL" id="BMIT01000002">
    <property type="protein sequence ID" value="GGE84614.1"/>
    <property type="molecule type" value="Genomic_DNA"/>
</dbReference>
<evidence type="ECO:0000256" key="2">
    <source>
        <dbReference type="ARBA" id="ARBA00009370"/>
    </source>
</evidence>
<keyword evidence="8" id="KW-0645">Protease</keyword>
<dbReference type="PANTHER" id="PTHR43390">
    <property type="entry name" value="SIGNAL PEPTIDASE I"/>
    <property type="match status" value="1"/>
</dbReference>
<proteinExistence type="inferred from homology"/>
<comment type="catalytic activity">
    <reaction evidence="8">
        <text>Cleavage of hydrophobic, N-terminal signal or leader sequences from secreted and periplasmic proteins.</text>
        <dbReference type="EC" id="3.4.21.89"/>
    </reaction>
</comment>
<dbReference type="SUPFAM" id="SSF51306">
    <property type="entry name" value="LexA/Signal peptidase"/>
    <property type="match status" value="1"/>
</dbReference>
<dbReference type="EC" id="3.4.21.89" evidence="8"/>
<keyword evidence="5" id="KW-0812">Transmembrane</keyword>
<evidence type="ECO:0000256" key="5">
    <source>
        <dbReference type="ARBA" id="ARBA00022692"/>
    </source>
</evidence>
<evidence type="ECO:0000256" key="7">
    <source>
        <dbReference type="ARBA" id="ARBA00023136"/>
    </source>
</evidence>
<evidence type="ECO:0000256" key="4">
    <source>
        <dbReference type="ARBA" id="ARBA00022475"/>
    </source>
</evidence>
<keyword evidence="4" id="KW-1003">Cell membrane</keyword>
<sequence length="182" mass="20819">MAPTLEKGSQVVVSKLGYGNYQYLGQQVLKSEMTAEVRRGDIVVFQYPQNPQSIWMKRVIGLAGDRVVYRNKTLYIKKACKQPTDNCSDYSVIEQSLVSQDENGLKILQEANEDSSYQILVNDNHMDLISHYFSQVGSRHGEWEIPQGHYFVMGDSRDNSSDSRYWGFLPEDNLIGKVILSW</sequence>
<dbReference type="NCBIfam" id="TIGR02227">
    <property type="entry name" value="sigpep_I_bact"/>
    <property type="match status" value="1"/>
</dbReference>
<reference evidence="11" key="1">
    <citation type="journal article" date="2019" name="Int. J. Syst. Evol. Microbiol.">
        <title>The Global Catalogue of Microorganisms (GCM) 10K type strain sequencing project: providing services to taxonomists for standard genome sequencing and annotation.</title>
        <authorList>
            <consortium name="The Broad Institute Genomics Platform"/>
            <consortium name="The Broad Institute Genome Sequencing Center for Infectious Disease"/>
            <person name="Wu L."/>
            <person name="Ma J."/>
        </authorList>
    </citation>
    <scope>NUCLEOTIDE SEQUENCE [LARGE SCALE GENOMIC DNA]</scope>
    <source>
        <strain evidence="11">CGMCC 1.15394</strain>
    </source>
</reference>
<dbReference type="PRINTS" id="PR00727">
    <property type="entry name" value="LEADERPTASE"/>
</dbReference>
<comment type="similarity">
    <text evidence="2 8">Belongs to the peptidase S26 family.</text>
</comment>
<dbReference type="InterPro" id="IPR036286">
    <property type="entry name" value="LexA/Signal_pep-like_sf"/>
</dbReference>
<dbReference type="InterPro" id="IPR000223">
    <property type="entry name" value="Pept_S26A_signal_pept_1"/>
</dbReference>
<keyword evidence="7" id="KW-0472">Membrane</keyword>
<evidence type="ECO:0000256" key="3">
    <source>
        <dbReference type="ARBA" id="ARBA00019232"/>
    </source>
</evidence>
<accession>A0ABQ1T8X2</accession>
<evidence type="ECO:0000259" key="9">
    <source>
        <dbReference type="Pfam" id="PF10502"/>
    </source>
</evidence>
<keyword evidence="11" id="KW-1185">Reference proteome</keyword>
<dbReference type="Proteomes" id="UP000638462">
    <property type="component" value="Unassembled WGS sequence"/>
</dbReference>
<name>A0ABQ1T8X2_9GAMM</name>
<comment type="subcellular location">
    <subcellularLocation>
        <location evidence="1">Cell membrane</location>
        <topology evidence="1">Multi-pass membrane protein</topology>
    </subcellularLocation>
    <subcellularLocation>
        <location evidence="8">Membrane</location>
        <topology evidence="8">Multi-pass membrane protein</topology>
    </subcellularLocation>
</comment>
<dbReference type="InterPro" id="IPR019766">
    <property type="entry name" value="Sign_pep_all-beta_subdom"/>
</dbReference>
<evidence type="ECO:0000256" key="6">
    <source>
        <dbReference type="ARBA" id="ARBA00022989"/>
    </source>
</evidence>
<gene>
    <name evidence="10" type="ORF">GCM10008027_06770</name>
</gene>
<evidence type="ECO:0000313" key="11">
    <source>
        <dbReference type="Proteomes" id="UP000638462"/>
    </source>
</evidence>
<evidence type="ECO:0000256" key="8">
    <source>
        <dbReference type="RuleBase" id="RU362042"/>
    </source>
</evidence>
<protein>
    <recommendedName>
        <fullName evidence="3 8">Signal peptidase I</fullName>
        <ecNumber evidence="8">3.4.21.89</ecNumber>
    </recommendedName>
</protein>